<sequence>MWTKLKFDIPQQGEAGAIRQELAGTIAIVGGDQKAPIEIVADYLSQVKDHLIKNLDNQYGTKLWRTLPVTPVVAVPVVWSDRAKHKTLEAVFKGGFNNTCFPLLRPRSQKLLQSTRSNRSVTPPKTPSSRLEMSELEPTVVEEVTMGSGGQCGGNFVDRGFLKWFEDKIGIADFNKVTGCCAEELSRTSLPRKLGRMVQEFTLTAKSGFSGTEEYFLRLPALLSAIDDSERGMGDGEIQITPLDMKKIFEVPLLLTKGLLDNQIQQARRSVKVKLKCIFRVGGFAESPYMYKELSALARSYDIHAVKPPHAWSAIVRGAAAKGLEVENSAAIRSRICRRHYGTSCNKSFQSWQHDEIDAFVCPFTGLKRGKNQMNLIIMKGGELKASNTSHGKIDMCTTHWNGSSKIMTIALMVSDSDEAPPSSYDPCIYTVAQMVVDLNPVPAWEWRKASSPLGRPYHVLDYSVEISVQSTLEYSLSVNGVRYGSVTANYA</sequence>
<evidence type="ECO:0000313" key="3">
    <source>
        <dbReference type="Proteomes" id="UP001280581"/>
    </source>
</evidence>
<dbReference type="InterPro" id="IPR043129">
    <property type="entry name" value="ATPase_NBD"/>
</dbReference>
<dbReference type="PANTHER" id="PTHR14187:SF82">
    <property type="entry name" value="FAMILY CHAPERONE, PUTATIVE (AFU_ORTHOLOGUE AFUA_7G08575)-RELATED"/>
    <property type="match status" value="1"/>
</dbReference>
<evidence type="ECO:0000313" key="2">
    <source>
        <dbReference type="EMBL" id="KAK3210055.1"/>
    </source>
</evidence>
<dbReference type="Proteomes" id="UP001280581">
    <property type="component" value="Unassembled WGS sequence"/>
</dbReference>
<protein>
    <submittedName>
        <fullName evidence="2">Uncharacterized protein</fullName>
    </submittedName>
</protein>
<reference evidence="2 3" key="1">
    <citation type="submission" date="2021-02" db="EMBL/GenBank/DDBJ databases">
        <title>Genome assembly of Pseudopithomyces chartarum.</title>
        <authorList>
            <person name="Jauregui R."/>
            <person name="Singh J."/>
            <person name="Voisey C."/>
        </authorList>
    </citation>
    <scope>NUCLEOTIDE SEQUENCE [LARGE SCALE GENOMIC DNA]</scope>
    <source>
        <strain evidence="2 3">AGR01</strain>
    </source>
</reference>
<dbReference type="CDD" id="cd10170">
    <property type="entry name" value="ASKHA_NBD_HSP70"/>
    <property type="match status" value="1"/>
</dbReference>
<dbReference type="AlphaFoldDB" id="A0AAN6M1D2"/>
<comment type="caution">
    <text evidence="2">The sequence shown here is derived from an EMBL/GenBank/DDBJ whole genome shotgun (WGS) entry which is preliminary data.</text>
</comment>
<dbReference type="PANTHER" id="PTHR14187">
    <property type="entry name" value="ALPHA KINASE/ELONGATION FACTOR 2 KINASE"/>
    <property type="match status" value="1"/>
</dbReference>
<evidence type="ECO:0000256" key="1">
    <source>
        <dbReference type="SAM" id="MobiDB-lite"/>
    </source>
</evidence>
<organism evidence="2 3">
    <name type="scientific">Pseudopithomyces chartarum</name>
    <dbReference type="NCBI Taxonomy" id="1892770"/>
    <lineage>
        <taxon>Eukaryota</taxon>
        <taxon>Fungi</taxon>
        <taxon>Dikarya</taxon>
        <taxon>Ascomycota</taxon>
        <taxon>Pezizomycotina</taxon>
        <taxon>Dothideomycetes</taxon>
        <taxon>Pleosporomycetidae</taxon>
        <taxon>Pleosporales</taxon>
        <taxon>Massarineae</taxon>
        <taxon>Didymosphaeriaceae</taxon>
        <taxon>Pseudopithomyces</taxon>
    </lineage>
</organism>
<dbReference type="SUPFAM" id="SSF53067">
    <property type="entry name" value="Actin-like ATPase domain"/>
    <property type="match status" value="1"/>
</dbReference>
<keyword evidence="3" id="KW-1185">Reference proteome</keyword>
<dbReference type="EMBL" id="WVTA01000005">
    <property type="protein sequence ID" value="KAK3210055.1"/>
    <property type="molecule type" value="Genomic_DNA"/>
</dbReference>
<accession>A0AAN6M1D2</accession>
<feature type="region of interest" description="Disordered" evidence="1">
    <location>
        <begin position="112"/>
        <end position="132"/>
    </location>
</feature>
<gene>
    <name evidence="2" type="ORF">GRF29_44g1488162</name>
</gene>
<dbReference type="Gene3D" id="3.30.420.40">
    <property type="match status" value="1"/>
</dbReference>
<name>A0AAN6M1D2_9PLEO</name>
<proteinExistence type="predicted"/>
<feature type="compositionally biased region" description="Polar residues" evidence="1">
    <location>
        <begin position="112"/>
        <end position="131"/>
    </location>
</feature>